<evidence type="ECO:0000313" key="6">
    <source>
        <dbReference type="EMBL" id="ODN71168.1"/>
    </source>
</evidence>
<dbReference type="InterPro" id="IPR038765">
    <property type="entry name" value="Papain-like_cys_pep_sf"/>
</dbReference>
<keyword evidence="3" id="KW-0378">Hydrolase</keyword>
<reference evidence="6 7" key="1">
    <citation type="submission" date="2016-07" db="EMBL/GenBank/DDBJ databases">
        <title>Draft Genome Sequence of Methylobrevis pamukkalensis PK2.</title>
        <authorList>
            <person name="Vasilenko O.V."/>
            <person name="Doronina N.V."/>
            <person name="Shmareva M.N."/>
            <person name="Tarlachkov S.V."/>
            <person name="Mustakhimov I."/>
            <person name="Trotsenko Y.A."/>
        </authorList>
    </citation>
    <scope>NUCLEOTIDE SEQUENCE [LARGE SCALE GENOMIC DNA]</scope>
    <source>
        <strain evidence="6 7">PK2</strain>
    </source>
</reference>
<evidence type="ECO:0000259" key="5">
    <source>
        <dbReference type="PROSITE" id="PS51935"/>
    </source>
</evidence>
<dbReference type="PATRIC" id="fig|1439726.3.peg.1533"/>
<dbReference type="Pfam" id="PF00877">
    <property type="entry name" value="NLPC_P60"/>
    <property type="match status" value="1"/>
</dbReference>
<gene>
    <name evidence="6" type="ORF">A6302_01457</name>
</gene>
<dbReference type="Gene3D" id="3.90.1720.10">
    <property type="entry name" value="endopeptidase domain like (from Nostoc punctiforme)"/>
    <property type="match status" value="1"/>
</dbReference>
<dbReference type="EMBL" id="MCRJ01000027">
    <property type="protein sequence ID" value="ODN71168.1"/>
    <property type="molecule type" value="Genomic_DNA"/>
</dbReference>
<name>A0A1E3H4B6_9HYPH</name>
<evidence type="ECO:0000256" key="4">
    <source>
        <dbReference type="ARBA" id="ARBA00022807"/>
    </source>
</evidence>
<keyword evidence="2" id="KW-0645">Protease</keyword>
<dbReference type="GO" id="GO:0008234">
    <property type="term" value="F:cysteine-type peptidase activity"/>
    <property type="evidence" value="ECO:0007669"/>
    <property type="project" value="UniProtKB-KW"/>
</dbReference>
<evidence type="ECO:0000256" key="3">
    <source>
        <dbReference type="ARBA" id="ARBA00022801"/>
    </source>
</evidence>
<keyword evidence="7" id="KW-1185">Reference proteome</keyword>
<dbReference type="Proteomes" id="UP000094622">
    <property type="component" value="Unassembled WGS sequence"/>
</dbReference>
<comment type="caution">
    <text evidence="6">The sequence shown here is derived from an EMBL/GenBank/DDBJ whole genome shotgun (WGS) entry which is preliminary data.</text>
</comment>
<comment type="similarity">
    <text evidence="1">Belongs to the peptidase C40 family.</text>
</comment>
<dbReference type="PROSITE" id="PS51935">
    <property type="entry name" value="NLPC_P60"/>
    <property type="match status" value="1"/>
</dbReference>
<feature type="domain" description="NlpC/P60" evidence="5">
    <location>
        <begin position="1"/>
        <end position="138"/>
    </location>
</feature>
<organism evidence="6 7">
    <name type="scientific">Methylobrevis pamukkalensis</name>
    <dbReference type="NCBI Taxonomy" id="1439726"/>
    <lineage>
        <taxon>Bacteria</taxon>
        <taxon>Pseudomonadati</taxon>
        <taxon>Pseudomonadota</taxon>
        <taxon>Alphaproteobacteria</taxon>
        <taxon>Hyphomicrobiales</taxon>
        <taxon>Pleomorphomonadaceae</taxon>
        <taxon>Methylobrevis</taxon>
    </lineage>
</organism>
<dbReference type="SUPFAM" id="SSF54001">
    <property type="entry name" value="Cysteine proteinases"/>
    <property type="match status" value="1"/>
</dbReference>
<evidence type="ECO:0000256" key="1">
    <source>
        <dbReference type="ARBA" id="ARBA00007074"/>
    </source>
</evidence>
<dbReference type="AlphaFoldDB" id="A0A1E3H4B6"/>
<protein>
    <recommendedName>
        <fullName evidence="5">NlpC/P60 domain-containing protein</fullName>
    </recommendedName>
</protein>
<accession>A0A1E3H4B6</accession>
<dbReference type="GO" id="GO:0006508">
    <property type="term" value="P:proteolysis"/>
    <property type="evidence" value="ECO:0007669"/>
    <property type="project" value="UniProtKB-KW"/>
</dbReference>
<dbReference type="InterPro" id="IPR000064">
    <property type="entry name" value="NLP_P60_dom"/>
</dbReference>
<evidence type="ECO:0000256" key="2">
    <source>
        <dbReference type="ARBA" id="ARBA00022670"/>
    </source>
</evidence>
<evidence type="ECO:0000313" key="7">
    <source>
        <dbReference type="Proteomes" id="UP000094622"/>
    </source>
</evidence>
<proteinExistence type="inferred from homology"/>
<keyword evidence="4" id="KW-0788">Thiol protease</keyword>
<sequence>MMGRSNIEAALSGFVGIPYADLGRSRDGADCYGLLCLVYAEIAGVTLASGLEAYPTAEDRAAVDAVIHGGLARGPWHPVIGAVQPLDAALFRRGRHASHVGVILSAGRMLHIGDTASVIERYDAPVWRDRLLGIHRHEALMRPAGG</sequence>